<dbReference type="GO" id="GO:0005164">
    <property type="term" value="F:tumor necrosis factor receptor binding"/>
    <property type="evidence" value="ECO:0007669"/>
    <property type="project" value="TreeGrafter"/>
</dbReference>
<dbReference type="GO" id="GO:0009898">
    <property type="term" value="C:cytoplasmic side of plasma membrane"/>
    <property type="evidence" value="ECO:0007669"/>
    <property type="project" value="TreeGrafter"/>
</dbReference>
<sequence length="295" mass="32850">MSNLRQVHRFRDQAVAGVKWRPTWFVDKGPSLRVCCLCRMIPKKILVLPCGHLLCQTCPATSPRGSGGRCPLDREPFEESKCGCYELPMRAMNAFKVYCWNETHGCEYEGTMEDMLRHYETECGFHSVECLRCGKAVLHKELAEHYVSGCSVAGSTARLEKTPSESRALTLGDVTSAFEEMKSLLNDSNINGLLSVFPSQVNALAEQVRKQESTLAEITRGVGERVRSRVAQVAASTSSATSQRVDHFAGLPRDVLQGTQKTSSQDFPRHFIELYYPSTGYCRLSLITSLPTTRA</sequence>
<keyword evidence="1 3" id="KW-0479">Metal-binding</keyword>
<reference evidence="5" key="2">
    <citation type="submission" date="2021-09" db="EMBL/GenBank/DDBJ databases">
        <authorList>
            <person name="Jia N."/>
            <person name="Wang J."/>
            <person name="Shi W."/>
            <person name="Du L."/>
            <person name="Sun Y."/>
            <person name="Zhan W."/>
            <person name="Jiang J."/>
            <person name="Wang Q."/>
            <person name="Zhang B."/>
            <person name="Ji P."/>
            <person name="Sakyi L.B."/>
            <person name="Cui X."/>
            <person name="Yuan T."/>
            <person name="Jiang B."/>
            <person name="Yang W."/>
            <person name="Lam T.T.-Y."/>
            <person name="Chang Q."/>
            <person name="Ding S."/>
            <person name="Wang X."/>
            <person name="Zhu J."/>
            <person name="Ruan X."/>
            <person name="Zhao L."/>
            <person name="Wei J."/>
            <person name="Que T."/>
            <person name="Du C."/>
            <person name="Cheng J."/>
            <person name="Dai P."/>
            <person name="Han X."/>
            <person name="Huang E."/>
            <person name="Gao Y."/>
            <person name="Liu J."/>
            <person name="Shao H."/>
            <person name="Ye R."/>
            <person name="Li L."/>
            <person name="Wei W."/>
            <person name="Wang X."/>
            <person name="Wang C."/>
            <person name="Huo Q."/>
            <person name="Li W."/>
            <person name="Guo W."/>
            <person name="Chen H."/>
            <person name="Chen S."/>
            <person name="Zhou L."/>
            <person name="Zhou L."/>
            <person name="Ni X."/>
            <person name="Tian J."/>
            <person name="Zhou Y."/>
            <person name="Sheng Y."/>
            <person name="Liu T."/>
            <person name="Pan Y."/>
            <person name="Xia L."/>
            <person name="Li J."/>
            <person name="Zhao F."/>
            <person name="Cao W."/>
        </authorList>
    </citation>
    <scope>NUCLEOTIDE SEQUENCE</scope>
    <source>
        <strain evidence="5">Rmic-2018</strain>
        <tissue evidence="5">Larvae</tissue>
    </source>
</reference>
<dbReference type="GO" id="GO:0008270">
    <property type="term" value="F:zinc ion binding"/>
    <property type="evidence" value="ECO:0007669"/>
    <property type="project" value="UniProtKB-KW"/>
</dbReference>
<comment type="caution">
    <text evidence="5">The sequence shown here is derived from an EMBL/GenBank/DDBJ whole genome shotgun (WGS) entry which is preliminary data.</text>
</comment>
<dbReference type="InterPro" id="IPR001841">
    <property type="entry name" value="Znf_RING"/>
</dbReference>
<dbReference type="SUPFAM" id="SSF49599">
    <property type="entry name" value="TRAF domain-like"/>
    <property type="match status" value="1"/>
</dbReference>
<keyword evidence="6" id="KW-1185">Reference proteome</keyword>
<dbReference type="InterPro" id="IPR013083">
    <property type="entry name" value="Znf_RING/FYVE/PHD"/>
</dbReference>
<evidence type="ECO:0000256" key="1">
    <source>
        <dbReference type="ARBA" id="ARBA00022771"/>
    </source>
</evidence>
<evidence type="ECO:0000313" key="5">
    <source>
        <dbReference type="EMBL" id="KAH7971579.1"/>
    </source>
</evidence>
<dbReference type="Proteomes" id="UP000821866">
    <property type="component" value="Unassembled WGS sequence"/>
</dbReference>
<organism evidence="5 6">
    <name type="scientific">Rhipicephalus microplus</name>
    <name type="common">Cattle tick</name>
    <name type="synonym">Boophilus microplus</name>
    <dbReference type="NCBI Taxonomy" id="6941"/>
    <lineage>
        <taxon>Eukaryota</taxon>
        <taxon>Metazoa</taxon>
        <taxon>Ecdysozoa</taxon>
        <taxon>Arthropoda</taxon>
        <taxon>Chelicerata</taxon>
        <taxon>Arachnida</taxon>
        <taxon>Acari</taxon>
        <taxon>Parasitiformes</taxon>
        <taxon>Ixodida</taxon>
        <taxon>Ixodoidea</taxon>
        <taxon>Ixodidae</taxon>
        <taxon>Rhipicephalinae</taxon>
        <taxon>Rhipicephalus</taxon>
        <taxon>Boophilus</taxon>
    </lineage>
</organism>
<dbReference type="SUPFAM" id="SSF57850">
    <property type="entry name" value="RING/U-box"/>
    <property type="match status" value="1"/>
</dbReference>
<reference evidence="5" key="1">
    <citation type="journal article" date="2020" name="Cell">
        <title>Large-Scale Comparative Analyses of Tick Genomes Elucidate Their Genetic Diversity and Vector Capacities.</title>
        <authorList>
            <consortium name="Tick Genome and Microbiome Consortium (TIGMIC)"/>
            <person name="Jia N."/>
            <person name="Wang J."/>
            <person name="Shi W."/>
            <person name="Du L."/>
            <person name="Sun Y."/>
            <person name="Zhan W."/>
            <person name="Jiang J.F."/>
            <person name="Wang Q."/>
            <person name="Zhang B."/>
            <person name="Ji P."/>
            <person name="Bell-Sakyi L."/>
            <person name="Cui X.M."/>
            <person name="Yuan T.T."/>
            <person name="Jiang B.G."/>
            <person name="Yang W.F."/>
            <person name="Lam T.T."/>
            <person name="Chang Q.C."/>
            <person name="Ding S.J."/>
            <person name="Wang X.J."/>
            <person name="Zhu J.G."/>
            <person name="Ruan X.D."/>
            <person name="Zhao L."/>
            <person name="Wei J.T."/>
            <person name="Ye R.Z."/>
            <person name="Que T.C."/>
            <person name="Du C.H."/>
            <person name="Zhou Y.H."/>
            <person name="Cheng J.X."/>
            <person name="Dai P.F."/>
            <person name="Guo W.B."/>
            <person name="Han X.H."/>
            <person name="Huang E.J."/>
            <person name="Li L.F."/>
            <person name="Wei W."/>
            <person name="Gao Y.C."/>
            <person name="Liu J.Z."/>
            <person name="Shao H.Z."/>
            <person name="Wang X."/>
            <person name="Wang C.C."/>
            <person name="Yang T.C."/>
            <person name="Huo Q.B."/>
            <person name="Li W."/>
            <person name="Chen H.Y."/>
            <person name="Chen S.E."/>
            <person name="Zhou L.G."/>
            <person name="Ni X.B."/>
            <person name="Tian J.H."/>
            <person name="Sheng Y."/>
            <person name="Liu T."/>
            <person name="Pan Y.S."/>
            <person name="Xia L.Y."/>
            <person name="Li J."/>
            <person name="Zhao F."/>
            <person name="Cao W.C."/>
        </authorList>
    </citation>
    <scope>NUCLEOTIDE SEQUENCE</scope>
    <source>
        <strain evidence="5">Rmic-2018</strain>
    </source>
</reference>
<evidence type="ECO:0000256" key="2">
    <source>
        <dbReference type="ARBA" id="ARBA00022833"/>
    </source>
</evidence>
<dbReference type="EMBL" id="JABSTU010003292">
    <property type="protein sequence ID" value="KAH7971579.1"/>
    <property type="molecule type" value="Genomic_DNA"/>
</dbReference>
<evidence type="ECO:0000259" key="4">
    <source>
        <dbReference type="PROSITE" id="PS50089"/>
    </source>
</evidence>
<feature type="domain" description="RING-type" evidence="4">
    <location>
        <begin position="35"/>
        <end position="74"/>
    </location>
</feature>
<dbReference type="AlphaFoldDB" id="A0A9J6D1B1"/>
<dbReference type="Gene3D" id="3.30.40.10">
    <property type="entry name" value="Zinc/RING finger domain, C3HC4 (zinc finger)"/>
    <property type="match status" value="2"/>
</dbReference>
<dbReference type="PANTHER" id="PTHR10131">
    <property type="entry name" value="TNF RECEPTOR ASSOCIATED FACTOR"/>
    <property type="match status" value="1"/>
</dbReference>
<protein>
    <recommendedName>
        <fullName evidence="4">RING-type domain-containing protein</fullName>
    </recommendedName>
</protein>
<gene>
    <name evidence="5" type="ORF">HPB51_027110</name>
</gene>
<accession>A0A9J6D1B1</accession>
<keyword evidence="2" id="KW-0862">Zinc</keyword>
<dbReference type="Pfam" id="PF13920">
    <property type="entry name" value="zf-C3HC4_3"/>
    <property type="match status" value="1"/>
</dbReference>
<dbReference type="VEuPathDB" id="VectorBase:LOC119186885"/>
<dbReference type="PANTHER" id="PTHR10131:SF138">
    <property type="entry name" value="RE66324P"/>
    <property type="match status" value="1"/>
</dbReference>
<proteinExistence type="predicted"/>
<dbReference type="PROSITE" id="PS50089">
    <property type="entry name" value="ZF_RING_2"/>
    <property type="match status" value="1"/>
</dbReference>
<evidence type="ECO:0000256" key="3">
    <source>
        <dbReference type="PROSITE-ProRule" id="PRU00175"/>
    </source>
</evidence>
<dbReference type="GO" id="GO:0043122">
    <property type="term" value="P:regulation of canonical NF-kappaB signal transduction"/>
    <property type="evidence" value="ECO:0007669"/>
    <property type="project" value="TreeGrafter"/>
</dbReference>
<name>A0A9J6D1B1_RHIMP</name>
<keyword evidence="1 3" id="KW-0863">Zinc-finger</keyword>
<evidence type="ECO:0000313" key="6">
    <source>
        <dbReference type="Proteomes" id="UP000821866"/>
    </source>
</evidence>